<comment type="caution">
    <text evidence="1">The sequence shown here is derived from an EMBL/GenBank/DDBJ whole genome shotgun (WGS) entry which is preliminary data.</text>
</comment>
<gene>
    <name evidence="1" type="ORF">J4732_05350</name>
</gene>
<organism evidence="1">
    <name type="scientific">Serratia marcescens</name>
    <dbReference type="NCBI Taxonomy" id="615"/>
    <lineage>
        <taxon>Bacteria</taxon>
        <taxon>Pseudomonadati</taxon>
        <taxon>Pseudomonadota</taxon>
        <taxon>Gammaproteobacteria</taxon>
        <taxon>Enterobacterales</taxon>
        <taxon>Yersiniaceae</taxon>
        <taxon>Serratia</taxon>
    </lineage>
</organism>
<protein>
    <submittedName>
        <fullName evidence="1">Uncharacterized protein</fullName>
    </submittedName>
</protein>
<name>A0A939NSV1_SERMA</name>
<dbReference type="EMBL" id="JAGETR010000029">
    <property type="protein sequence ID" value="MBO2006664.1"/>
    <property type="molecule type" value="Genomic_DNA"/>
</dbReference>
<sequence>MLSLANRWQVNPGSVCCCALDPDIDMPLCSAAICWLGVSSFNDRVTPALCSLNRRSAAIRPPGGADHADHHVAAFAAPHLLHLMQRAVGLIQQTARRCAAACGRPASASWSGWCV</sequence>
<accession>A0A939NSV1</accession>
<evidence type="ECO:0000313" key="1">
    <source>
        <dbReference type="EMBL" id="MBO2006664.1"/>
    </source>
</evidence>
<proteinExistence type="predicted"/>
<dbReference type="AlphaFoldDB" id="A0A939NSV1"/>
<reference evidence="1" key="1">
    <citation type="submission" date="2021-03" db="EMBL/GenBank/DDBJ databases">
        <title>Molecular epidemiology and mechanisms of colistin and carbapenem resistance in Enterobacteriaceae from clinical isolates, the environment and porcine samples in Pretoria, South Africa.</title>
        <authorList>
            <person name="Bogoshi D."/>
            <person name="Mbelle N.M."/>
            <person name="Naidoo V."/>
            <person name="Osei Sekyere J."/>
        </authorList>
    </citation>
    <scope>NUCLEOTIDE SEQUENCE</scope>
    <source>
        <strain evidence="1">C080</strain>
    </source>
</reference>